<sequence length="303" mass="33615">MWLTIGFACLVLFAVAMLMHRFTAEWKGVPGEYAGINYEYRTHEGKTGRQIKVGMEVSLRYDFVMRRHGALDRLLARVGVDSDKRICNPAFDDSLLILSDDFTASQALAAAPGLSDKLLRMFNLGSPETVQINKLVCRRGRLWALVDDNSQDRAEMNAFADVALPAMAEFAEILQRLEGPERQQRPDRYAVPAVAFLLLATGFLTKGTLAWFETGAQLPDTNLMLQSLMFGGLVALALGVITIRLMHYNFGNHKVFAELFFVGMLGASATLYADKAIENRTNAGFAQVHSEQMAELQQAKGRS</sequence>
<keyword evidence="1" id="KW-0472">Membrane</keyword>
<proteinExistence type="predicted"/>
<reference evidence="3" key="1">
    <citation type="submission" date="2017-01" db="EMBL/GenBank/DDBJ databases">
        <authorList>
            <person name="Varghese N."/>
            <person name="Submissions S."/>
        </authorList>
    </citation>
    <scope>NUCLEOTIDE SEQUENCE [LARGE SCALE GENOMIC DNA]</scope>
    <source>
        <strain evidence="3">DSM 24913</strain>
    </source>
</reference>
<organism evidence="2 3">
    <name type="scientific">Thalassolituus maritimus</name>
    <dbReference type="NCBI Taxonomy" id="484498"/>
    <lineage>
        <taxon>Bacteria</taxon>
        <taxon>Pseudomonadati</taxon>
        <taxon>Pseudomonadota</taxon>
        <taxon>Gammaproteobacteria</taxon>
        <taxon>Oceanospirillales</taxon>
        <taxon>Oceanospirillaceae</taxon>
        <taxon>Thalassolituus</taxon>
    </lineage>
</organism>
<dbReference type="Proteomes" id="UP000185639">
    <property type="component" value="Unassembled WGS sequence"/>
</dbReference>
<keyword evidence="1" id="KW-1133">Transmembrane helix</keyword>
<dbReference type="RefSeq" id="WP_076514645.1">
    <property type="nucleotide sequence ID" value="NZ_FTOH01000003.1"/>
</dbReference>
<keyword evidence="1" id="KW-0812">Transmembrane</keyword>
<feature type="transmembrane region" description="Helical" evidence="1">
    <location>
        <begin position="223"/>
        <end position="243"/>
    </location>
</feature>
<protein>
    <submittedName>
        <fullName evidence="2">Uncharacterized protein</fullName>
    </submittedName>
</protein>
<dbReference type="EMBL" id="FTOH01000003">
    <property type="protein sequence ID" value="SIS65085.1"/>
    <property type="molecule type" value="Genomic_DNA"/>
</dbReference>
<gene>
    <name evidence="2" type="ORF">SAMN05421686_10394</name>
</gene>
<accession>A0A1N7KU43</accession>
<feature type="transmembrane region" description="Helical" evidence="1">
    <location>
        <begin position="255"/>
        <end position="273"/>
    </location>
</feature>
<evidence type="ECO:0000313" key="3">
    <source>
        <dbReference type="Proteomes" id="UP000185639"/>
    </source>
</evidence>
<name>A0A1N7KU43_9GAMM</name>
<dbReference type="AlphaFoldDB" id="A0A1N7KU43"/>
<feature type="transmembrane region" description="Helical" evidence="1">
    <location>
        <begin position="189"/>
        <end position="211"/>
    </location>
</feature>
<dbReference type="OrthoDB" id="5781498at2"/>
<keyword evidence="3" id="KW-1185">Reference proteome</keyword>
<evidence type="ECO:0000256" key="1">
    <source>
        <dbReference type="SAM" id="Phobius"/>
    </source>
</evidence>
<evidence type="ECO:0000313" key="2">
    <source>
        <dbReference type="EMBL" id="SIS65085.1"/>
    </source>
</evidence>